<accession>A0A6G0T456</accession>
<protein>
    <recommendedName>
        <fullName evidence="1">Transposable element P transposase-like C-terminal domain-containing protein</fullName>
    </recommendedName>
</protein>
<gene>
    <name evidence="2" type="ORF">AGLY_014383</name>
</gene>
<dbReference type="Pfam" id="PF12596">
    <property type="entry name" value="Tnp_P_element_C"/>
    <property type="match status" value="1"/>
</dbReference>
<keyword evidence="3" id="KW-1185">Reference proteome</keyword>
<name>A0A6G0T456_APHGL</name>
<organism evidence="2 3">
    <name type="scientific">Aphis glycines</name>
    <name type="common">Soybean aphid</name>
    <dbReference type="NCBI Taxonomy" id="307491"/>
    <lineage>
        <taxon>Eukaryota</taxon>
        <taxon>Metazoa</taxon>
        <taxon>Ecdysozoa</taxon>
        <taxon>Arthropoda</taxon>
        <taxon>Hexapoda</taxon>
        <taxon>Insecta</taxon>
        <taxon>Pterygota</taxon>
        <taxon>Neoptera</taxon>
        <taxon>Paraneoptera</taxon>
        <taxon>Hemiptera</taxon>
        <taxon>Sternorrhyncha</taxon>
        <taxon>Aphidomorpha</taxon>
        <taxon>Aphidoidea</taxon>
        <taxon>Aphididae</taxon>
        <taxon>Aphidini</taxon>
        <taxon>Aphis</taxon>
        <taxon>Aphis</taxon>
    </lineage>
</organism>
<dbReference type="AlphaFoldDB" id="A0A6G0T456"/>
<feature type="domain" description="Transposable element P transposase-like C-terminal" evidence="1">
    <location>
        <begin position="23"/>
        <end position="115"/>
    </location>
</feature>
<dbReference type="OrthoDB" id="6610564at2759"/>
<reference evidence="2 3" key="1">
    <citation type="submission" date="2019-08" db="EMBL/GenBank/DDBJ databases">
        <title>The genome of the soybean aphid Biotype 1, its phylome, world population structure and adaptation to the North American continent.</title>
        <authorList>
            <person name="Giordano R."/>
            <person name="Donthu R.K."/>
            <person name="Hernandez A.G."/>
            <person name="Wright C.L."/>
            <person name="Zimin A.V."/>
        </authorList>
    </citation>
    <scope>NUCLEOTIDE SEQUENCE [LARGE SCALE GENOMIC DNA]</scope>
    <source>
        <tissue evidence="2">Whole aphids</tissue>
    </source>
</reference>
<dbReference type="EMBL" id="VYZN01000062">
    <property type="protein sequence ID" value="KAE9525198.1"/>
    <property type="molecule type" value="Genomic_DNA"/>
</dbReference>
<dbReference type="Proteomes" id="UP000475862">
    <property type="component" value="Unassembled WGS sequence"/>
</dbReference>
<evidence type="ECO:0000259" key="1">
    <source>
        <dbReference type="Pfam" id="PF12596"/>
    </source>
</evidence>
<dbReference type="InterPro" id="IPR022242">
    <property type="entry name" value="TNP-like_C"/>
</dbReference>
<proteinExistence type="predicted"/>
<comment type="caution">
    <text evidence="2">The sequence shown here is derived from an EMBL/GenBank/DDBJ whole genome shotgun (WGS) entry which is preliminary data.</text>
</comment>
<evidence type="ECO:0000313" key="2">
    <source>
        <dbReference type="EMBL" id="KAE9525198.1"/>
    </source>
</evidence>
<evidence type="ECO:0000313" key="3">
    <source>
        <dbReference type="Proteomes" id="UP000475862"/>
    </source>
</evidence>
<sequence length="213" mass="24349">MFTYSTFMKYGKHSSAVFSLHKNSEDIMTNNLSSELLENKNISNTNNEIEKDIIHTQSSVDAILDGNDLIFDEDEFDFETKNMDENTNNNIVSVAGLEYITGFVAHHFRAKYPNLISNGDVNSSSWIAYASRGNIRVPDNKLMDVAKKNDPYLETPLSDCFLDREIQNFELKINNSFNVNVCGVDTSIIPTIICQCIDQYHEFQKLLKLLFHK</sequence>